<feature type="compositionally biased region" description="Polar residues" evidence="1">
    <location>
        <begin position="291"/>
        <end position="319"/>
    </location>
</feature>
<feature type="region of interest" description="Disordered" evidence="1">
    <location>
        <begin position="288"/>
        <end position="331"/>
    </location>
</feature>
<keyword evidence="2" id="KW-1133">Transmembrane helix</keyword>
<sequence>MPSIDVGYACCRNVINYKNNQYEHKNPVIFSSEYLIIDSNYSLTNKENDTLLNSSIIAYLVLSPENDNKSESTVINMYNSESKLYSGQRLSYTTIYQFAEYENLVKYNDSGFAVIITPLYVVPDINATLRLKVNGRVQNLESKIDKKFGRLDIYSVDIRELDNVHVGCHAVPNQMKHPAFEDFYEKRYQTRLLMFDEKANEYNHQINDIKSLVSNTKYKCSLNIETSGYESLKPKYIVETEFSINLIDSSFIIWIIFGVSAFVTLLLIVGFIIFKKRQLRKKQFNKGLSMDGSTSTTESASKCASQSPSKCTSQSPSKCTSQSTSQSRNNSSTITSFVKNVPIIQNKIVNRGPMNINKKIVTKTSNINRMIEDSVFQLK</sequence>
<reference evidence="4" key="1">
    <citation type="submission" date="2017-02" db="UniProtKB">
        <authorList>
            <consortium name="WormBaseParasite"/>
        </authorList>
    </citation>
    <scope>IDENTIFICATION</scope>
</reference>
<evidence type="ECO:0000256" key="1">
    <source>
        <dbReference type="SAM" id="MobiDB-lite"/>
    </source>
</evidence>
<keyword evidence="3" id="KW-1185">Reference proteome</keyword>
<feature type="compositionally biased region" description="Low complexity" evidence="1">
    <location>
        <begin position="320"/>
        <end position="331"/>
    </location>
</feature>
<dbReference type="AlphaFoldDB" id="A0A0N5C653"/>
<name>A0A0N5C653_STREA</name>
<feature type="transmembrane region" description="Helical" evidence="2">
    <location>
        <begin position="251"/>
        <end position="274"/>
    </location>
</feature>
<dbReference type="Proteomes" id="UP000046392">
    <property type="component" value="Unplaced"/>
</dbReference>
<keyword evidence="2" id="KW-0812">Transmembrane</keyword>
<organism evidence="3 4">
    <name type="scientific">Strongyloides papillosus</name>
    <name type="common">Intestinal threadworm</name>
    <dbReference type="NCBI Taxonomy" id="174720"/>
    <lineage>
        <taxon>Eukaryota</taxon>
        <taxon>Metazoa</taxon>
        <taxon>Ecdysozoa</taxon>
        <taxon>Nematoda</taxon>
        <taxon>Chromadorea</taxon>
        <taxon>Rhabditida</taxon>
        <taxon>Tylenchina</taxon>
        <taxon>Panagrolaimomorpha</taxon>
        <taxon>Strongyloidoidea</taxon>
        <taxon>Strongyloididae</taxon>
        <taxon>Strongyloides</taxon>
    </lineage>
</organism>
<dbReference type="WBParaSite" id="SPAL_0001342800.1">
    <property type="protein sequence ID" value="SPAL_0001342800.1"/>
    <property type="gene ID" value="SPAL_0001342800"/>
</dbReference>
<keyword evidence="2" id="KW-0472">Membrane</keyword>
<evidence type="ECO:0000256" key="2">
    <source>
        <dbReference type="SAM" id="Phobius"/>
    </source>
</evidence>
<protein>
    <submittedName>
        <fullName evidence="4">Cadherin domain-containing protein</fullName>
    </submittedName>
</protein>
<dbReference type="STRING" id="174720.A0A0N5C653"/>
<proteinExistence type="predicted"/>
<evidence type="ECO:0000313" key="3">
    <source>
        <dbReference type="Proteomes" id="UP000046392"/>
    </source>
</evidence>
<accession>A0A0N5C653</accession>
<evidence type="ECO:0000313" key="4">
    <source>
        <dbReference type="WBParaSite" id="SPAL_0001342800.1"/>
    </source>
</evidence>